<evidence type="ECO:0000256" key="1">
    <source>
        <dbReference type="ARBA" id="ARBA00022737"/>
    </source>
</evidence>
<dbReference type="GO" id="GO:0042742">
    <property type="term" value="P:defense response to bacterium"/>
    <property type="evidence" value="ECO:0007669"/>
    <property type="project" value="UniProtKB-ARBA"/>
</dbReference>
<dbReference type="SUPFAM" id="SSF52058">
    <property type="entry name" value="L domain-like"/>
    <property type="match status" value="1"/>
</dbReference>
<evidence type="ECO:0000313" key="6">
    <source>
        <dbReference type="Proteomes" id="UP000636709"/>
    </source>
</evidence>
<accession>A0A835KP58</accession>
<dbReference type="EMBL" id="JACEFO010000661">
    <property type="protein sequence ID" value="KAF8762254.1"/>
    <property type="molecule type" value="Genomic_DNA"/>
</dbReference>
<dbReference type="Gene3D" id="1.10.10.10">
    <property type="entry name" value="Winged helix-like DNA-binding domain superfamily/Winged helix DNA-binding domain"/>
    <property type="match status" value="1"/>
</dbReference>
<dbReference type="GO" id="GO:0009626">
    <property type="term" value="P:plant-type hypersensitive response"/>
    <property type="evidence" value="ECO:0007669"/>
    <property type="project" value="UniProtKB-ARBA"/>
</dbReference>
<dbReference type="Gene3D" id="1.10.8.430">
    <property type="entry name" value="Helical domain of apoptotic protease-activating factors"/>
    <property type="match status" value="1"/>
</dbReference>
<dbReference type="InterPro" id="IPR036388">
    <property type="entry name" value="WH-like_DNA-bd_sf"/>
</dbReference>
<dbReference type="FunFam" id="1.10.10.10:FF:000322">
    <property type="entry name" value="Probable disease resistance protein At1g63360"/>
    <property type="match status" value="1"/>
</dbReference>
<evidence type="ECO:0000259" key="3">
    <source>
        <dbReference type="Pfam" id="PF23559"/>
    </source>
</evidence>
<evidence type="ECO:0000256" key="2">
    <source>
        <dbReference type="ARBA" id="ARBA00022821"/>
    </source>
</evidence>
<dbReference type="OrthoDB" id="762143at2759"/>
<feature type="domain" description="Disease resistance R13L4/SHOC-2-like LRR" evidence="4">
    <location>
        <begin position="233"/>
        <end position="609"/>
    </location>
</feature>
<dbReference type="PANTHER" id="PTHR23155">
    <property type="entry name" value="DISEASE RESISTANCE PROTEIN RP"/>
    <property type="match status" value="1"/>
</dbReference>
<protein>
    <recommendedName>
        <fullName evidence="7">NB-ARC domain-containing protein</fullName>
    </recommendedName>
</protein>
<evidence type="ECO:0000313" key="5">
    <source>
        <dbReference type="EMBL" id="KAF8762254.1"/>
    </source>
</evidence>
<dbReference type="AlphaFoldDB" id="A0A835KP58"/>
<sequence length="842" mass="97171">MRAMGIAIKVVGNENDQAQIELVKDIGMKIIEKCDGLPLAVKVMGGFLRQKRISRRDWEVVLNDSIWSLSQMREELNYAIYLSYEDLHPCLKSCFLHFAILPKSKLFSIDDLVGMWISEGFVHGTSRDLEEIGRDYYDELIQRNLIVPDKRSYDQEFCSMHDVIRSFAQYVARNEALVAHNSEIDICGKLMNSQKFIQLSLLETRGLELGKLEWCSIQAQTTLRTLISVGHIKIKTGDSLLAFSNLRTLHVQDANCNALAESLDQLKHLRYLCLGRTNTSRLPENIDKMKFLQHVSLACCEGLMKLPTSISKLQQLRYLDICGTSIKYIPRGFCGLTSLRKLQGFPAHMEGDWCSLEELGPLSHLTRLHIYGLKNVSSSEYAVKARLREKVYLRFLSLGCTYRLSFNGWSARPDEGISENDQRRVEEVFDELCPPLGLETLVINGYLGQRLPKWMASTSVVQLGSLRTLCMHDMDFCTEFPTGLCQLPCLELLRIVLAPAIKRVGSEFLQIKYSCRNRSHVGVSFPKLQKLIFDELHEWVKWEWDEKLKAMPILEEFRLAKCKLRHLPPGLSFNARALKKISIYQVKHLKSLENFTCVVDLEVIECTDMERISNLPKLHNLVITECPKMKVLEGVHALQRLKLEDYDMETIPGYVKEIKPRHLMVDCTVWVLCSIAAGKTGPEWDKFSHIQHVKAYANDNSHPKKLYVLYRRDPFCLETNISRYAIAQDRKARAWFRYMATCTIEDEWPIRQHQHGHGDKRFPLCLRFSQMVLLASEKFHQSSIVYRCASHSASFLWFRHQELPHEEQDGNELYFYASFVEAQQYKEDSLHSRDRRGGNVAL</sequence>
<dbReference type="PANTHER" id="PTHR23155:SF1095">
    <property type="entry name" value="OS05G0250700 PROTEIN"/>
    <property type="match status" value="1"/>
</dbReference>
<dbReference type="InterPro" id="IPR027417">
    <property type="entry name" value="P-loop_NTPase"/>
</dbReference>
<evidence type="ECO:0000259" key="4">
    <source>
        <dbReference type="Pfam" id="PF23598"/>
    </source>
</evidence>
<dbReference type="Pfam" id="PF23598">
    <property type="entry name" value="LRR_14"/>
    <property type="match status" value="1"/>
</dbReference>
<dbReference type="InterPro" id="IPR058922">
    <property type="entry name" value="WHD_DRP"/>
</dbReference>
<dbReference type="SUPFAM" id="SSF52540">
    <property type="entry name" value="P-loop containing nucleoside triphosphate hydrolases"/>
    <property type="match status" value="1"/>
</dbReference>
<name>A0A835KP58_9POAL</name>
<keyword evidence="2" id="KW-0611">Plant defense</keyword>
<keyword evidence="6" id="KW-1185">Reference proteome</keyword>
<keyword evidence="1" id="KW-0677">Repeat</keyword>
<proteinExistence type="predicted"/>
<dbReference type="Pfam" id="PF23559">
    <property type="entry name" value="WHD_DRP"/>
    <property type="match status" value="1"/>
</dbReference>
<dbReference type="InterPro" id="IPR044974">
    <property type="entry name" value="Disease_R_plants"/>
</dbReference>
<dbReference type="Proteomes" id="UP000636709">
    <property type="component" value="Unassembled WGS sequence"/>
</dbReference>
<dbReference type="InterPro" id="IPR042197">
    <property type="entry name" value="Apaf_helical"/>
</dbReference>
<reference evidence="5" key="1">
    <citation type="submission" date="2020-07" db="EMBL/GenBank/DDBJ databases">
        <title>Genome sequence and genetic diversity analysis of an under-domesticated orphan crop, white fonio (Digitaria exilis).</title>
        <authorList>
            <person name="Bennetzen J.L."/>
            <person name="Chen S."/>
            <person name="Ma X."/>
            <person name="Wang X."/>
            <person name="Yssel A.E.J."/>
            <person name="Chaluvadi S.R."/>
            <person name="Johnson M."/>
            <person name="Gangashetty P."/>
            <person name="Hamidou F."/>
            <person name="Sanogo M.D."/>
            <person name="Zwaenepoel A."/>
            <person name="Wallace J."/>
            <person name="Van De Peer Y."/>
            <person name="Van Deynze A."/>
        </authorList>
    </citation>
    <scope>NUCLEOTIDE SEQUENCE</scope>
    <source>
        <tissue evidence="5">Leaves</tissue>
    </source>
</reference>
<gene>
    <name evidence="5" type="ORF">HU200_009641</name>
</gene>
<dbReference type="InterPro" id="IPR055414">
    <property type="entry name" value="LRR_R13L4/SHOC2-like"/>
</dbReference>
<dbReference type="GO" id="GO:0002758">
    <property type="term" value="P:innate immune response-activating signaling pathway"/>
    <property type="evidence" value="ECO:0007669"/>
    <property type="project" value="UniProtKB-ARBA"/>
</dbReference>
<evidence type="ECO:0008006" key="7">
    <source>
        <dbReference type="Google" id="ProtNLM"/>
    </source>
</evidence>
<comment type="caution">
    <text evidence="5">The sequence shown here is derived from an EMBL/GenBank/DDBJ whole genome shotgun (WGS) entry which is preliminary data.</text>
</comment>
<organism evidence="5 6">
    <name type="scientific">Digitaria exilis</name>
    <dbReference type="NCBI Taxonomy" id="1010633"/>
    <lineage>
        <taxon>Eukaryota</taxon>
        <taxon>Viridiplantae</taxon>
        <taxon>Streptophyta</taxon>
        <taxon>Embryophyta</taxon>
        <taxon>Tracheophyta</taxon>
        <taxon>Spermatophyta</taxon>
        <taxon>Magnoliopsida</taxon>
        <taxon>Liliopsida</taxon>
        <taxon>Poales</taxon>
        <taxon>Poaceae</taxon>
        <taxon>PACMAD clade</taxon>
        <taxon>Panicoideae</taxon>
        <taxon>Panicodae</taxon>
        <taxon>Paniceae</taxon>
        <taxon>Anthephorinae</taxon>
        <taxon>Digitaria</taxon>
    </lineage>
</organism>
<dbReference type="InterPro" id="IPR032675">
    <property type="entry name" value="LRR_dom_sf"/>
</dbReference>
<feature type="domain" description="Disease resistance protein winged helix" evidence="3">
    <location>
        <begin position="100"/>
        <end position="168"/>
    </location>
</feature>
<dbReference type="Gene3D" id="3.80.10.10">
    <property type="entry name" value="Ribonuclease Inhibitor"/>
    <property type="match status" value="1"/>
</dbReference>
<dbReference type="GO" id="GO:0043531">
    <property type="term" value="F:ADP binding"/>
    <property type="evidence" value="ECO:0007669"/>
    <property type="project" value="InterPro"/>
</dbReference>